<comment type="caution">
    <text evidence="1">The sequence shown here is derived from an EMBL/GenBank/DDBJ whole genome shotgun (WGS) entry which is preliminary data.</text>
</comment>
<accession>A0A6G1DLD3</accession>
<reference evidence="1 2" key="1">
    <citation type="submission" date="2019-11" db="EMBL/GenBank/DDBJ databases">
        <title>Whole genome sequence of Oryza granulata.</title>
        <authorList>
            <person name="Li W."/>
        </authorList>
    </citation>
    <scope>NUCLEOTIDE SEQUENCE [LARGE SCALE GENOMIC DNA]</scope>
    <source>
        <strain evidence="2">cv. Menghai</strain>
        <tissue evidence="1">Leaf</tissue>
    </source>
</reference>
<dbReference type="Proteomes" id="UP000479710">
    <property type="component" value="Unassembled WGS sequence"/>
</dbReference>
<dbReference type="AlphaFoldDB" id="A0A6G1DLD3"/>
<gene>
    <name evidence="1" type="ORF">E2562_020374</name>
</gene>
<name>A0A6G1DLD3_9ORYZ</name>
<protein>
    <submittedName>
        <fullName evidence="1">Uncharacterized protein</fullName>
    </submittedName>
</protein>
<keyword evidence="2" id="KW-1185">Reference proteome</keyword>
<proteinExistence type="predicted"/>
<dbReference type="EMBL" id="SPHZ02000006">
    <property type="protein sequence ID" value="KAF0913211.1"/>
    <property type="molecule type" value="Genomic_DNA"/>
</dbReference>
<organism evidence="1 2">
    <name type="scientific">Oryza meyeriana var. granulata</name>
    <dbReference type="NCBI Taxonomy" id="110450"/>
    <lineage>
        <taxon>Eukaryota</taxon>
        <taxon>Viridiplantae</taxon>
        <taxon>Streptophyta</taxon>
        <taxon>Embryophyta</taxon>
        <taxon>Tracheophyta</taxon>
        <taxon>Spermatophyta</taxon>
        <taxon>Magnoliopsida</taxon>
        <taxon>Liliopsida</taxon>
        <taxon>Poales</taxon>
        <taxon>Poaceae</taxon>
        <taxon>BOP clade</taxon>
        <taxon>Oryzoideae</taxon>
        <taxon>Oryzeae</taxon>
        <taxon>Oryzinae</taxon>
        <taxon>Oryza</taxon>
        <taxon>Oryza meyeriana</taxon>
    </lineage>
</organism>
<evidence type="ECO:0000313" key="1">
    <source>
        <dbReference type="EMBL" id="KAF0913211.1"/>
    </source>
</evidence>
<sequence>MACPGAAWMVRLERQVQETPAARLAGRPRGRGDIGTACGALVSRVPHGHPDVETRSDAARCVSGRGGDKEAAAGSKWWALALV</sequence>
<evidence type="ECO:0000313" key="2">
    <source>
        <dbReference type="Proteomes" id="UP000479710"/>
    </source>
</evidence>